<accession>A0A1B4G308</accession>
<sequence>MRASYARPTSHAWAPSADRAPDARASPRIAAHRRASPRIAAHRRASPRVFSARSALVQRLSPILKIRVSGVFVPGPNHAS</sequence>
<feature type="compositionally biased region" description="Low complexity" evidence="1">
    <location>
        <begin position="12"/>
        <end position="29"/>
    </location>
</feature>
<dbReference type="AlphaFoldDB" id="A0A1B4G308"/>
<feature type="region of interest" description="Disordered" evidence="1">
    <location>
        <begin position="1"/>
        <end position="44"/>
    </location>
</feature>
<feature type="compositionally biased region" description="Basic residues" evidence="1">
    <location>
        <begin position="30"/>
        <end position="44"/>
    </location>
</feature>
<protein>
    <submittedName>
        <fullName evidence="2">Uncharacterized protein</fullName>
    </submittedName>
</protein>
<gene>
    <name evidence="2" type="ORF">WS71_24100</name>
</gene>
<dbReference type="EMBL" id="CP013389">
    <property type="protein sequence ID" value="AOJ10298.1"/>
    <property type="molecule type" value="Genomic_DNA"/>
</dbReference>
<evidence type="ECO:0000313" key="3">
    <source>
        <dbReference type="Proteomes" id="UP000067711"/>
    </source>
</evidence>
<organism evidence="2 3">
    <name type="scientific">Burkholderia mayonis</name>
    <dbReference type="NCBI Taxonomy" id="1385591"/>
    <lineage>
        <taxon>Bacteria</taxon>
        <taxon>Pseudomonadati</taxon>
        <taxon>Pseudomonadota</taxon>
        <taxon>Betaproteobacteria</taxon>
        <taxon>Burkholderiales</taxon>
        <taxon>Burkholderiaceae</taxon>
        <taxon>Burkholderia</taxon>
        <taxon>pseudomallei group</taxon>
    </lineage>
</organism>
<evidence type="ECO:0000256" key="1">
    <source>
        <dbReference type="SAM" id="MobiDB-lite"/>
    </source>
</evidence>
<dbReference type="Proteomes" id="UP000067711">
    <property type="component" value="Chromosome 1"/>
</dbReference>
<proteinExistence type="predicted"/>
<reference evidence="2 3" key="1">
    <citation type="submission" date="2015-12" db="EMBL/GenBank/DDBJ databases">
        <title>Diversity of Burkholderia near neighbor genomes.</title>
        <authorList>
            <person name="Sahl J."/>
            <person name="Wagner D."/>
            <person name="Keim P."/>
        </authorList>
    </citation>
    <scope>NUCLEOTIDE SEQUENCE [LARGE SCALE GENOMIC DNA]</scope>
    <source>
        <strain evidence="2 3">BDU8</strain>
    </source>
</reference>
<evidence type="ECO:0000313" key="2">
    <source>
        <dbReference type="EMBL" id="AOJ10298.1"/>
    </source>
</evidence>
<name>A0A1B4G308_9BURK</name>